<dbReference type="Gene3D" id="1.20.120.520">
    <property type="entry name" value="nmb1532 protein domain like"/>
    <property type="match status" value="1"/>
</dbReference>
<reference evidence="3" key="1">
    <citation type="journal article" date="2020" name="Appl. Environ. Microbiol.">
        <title>Diazotrophic Anaeromyxobacter Isolates from Soils.</title>
        <authorList>
            <person name="Masuda Y."/>
            <person name="Yamanaka H."/>
            <person name="Xu Z.X."/>
            <person name="Shiratori Y."/>
            <person name="Aono T."/>
            <person name="Amachi S."/>
            <person name="Senoo K."/>
            <person name="Itoh H."/>
        </authorList>
    </citation>
    <scope>NUCLEOTIDE SEQUENCE [LARGE SCALE GENOMIC DNA]</scope>
    <source>
        <strain evidence="3">R267</strain>
    </source>
</reference>
<keyword evidence="3" id="KW-1185">Reference proteome</keyword>
<gene>
    <name evidence="2" type="ORF">AMYX_32190</name>
</gene>
<dbReference type="InterPro" id="IPR012312">
    <property type="entry name" value="Hemerythrin-like"/>
</dbReference>
<evidence type="ECO:0000313" key="3">
    <source>
        <dbReference type="Proteomes" id="UP000503640"/>
    </source>
</evidence>
<dbReference type="Pfam" id="PF01814">
    <property type="entry name" value="Hemerythrin"/>
    <property type="match status" value="1"/>
</dbReference>
<dbReference type="AlphaFoldDB" id="A0A7I9VQF2"/>
<comment type="caution">
    <text evidence="2">The sequence shown here is derived from an EMBL/GenBank/DDBJ whole genome shotgun (WGS) entry which is preliminary data.</text>
</comment>
<name>A0A7I9VQF2_9BACT</name>
<organism evidence="2 3">
    <name type="scientific">Anaeromyxobacter diazotrophicus</name>
    <dbReference type="NCBI Taxonomy" id="2590199"/>
    <lineage>
        <taxon>Bacteria</taxon>
        <taxon>Pseudomonadati</taxon>
        <taxon>Myxococcota</taxon>
        <taxon>Myxococcia</taxon>
        <taxon>Myxococcales</taxon>
        <taxon>Cystobacterineae</taxon>
        <taxon>Anaeromyxobacteraceae</taxon>
        <taxon>Anaeromyxobacter</taxon>
    </lineage>
</organism>
<accession>A0A7I9VQF2</accession>
<feature type="domain" description="Hemerythrin-like" evidence="1">
    <location>
        <begin position="8"/>
        <end position="82"/>
    </location>
</feature>
<proteinExistence type="predicted"/>
<evidence type="ECO:0000259" key="1">
    <source>
        <dbReference type="Pfam" id="PF01814"/>
    </source>
</evidence>
<evidence type="ECO:0000313" key="2">
    <source>
        <dbReference type="EMBL" id="GEJ58478.1"/>
    </source>
</evidence>
<sequence>MPGPIAQLLGEVHARLDALLAQAVAGPDLDRAAFAAFREGLLRHIAVEEKVLFPALRAARGGEELPYARRLRVDHGAIAALLVPTPTPGIARELRTLLDPHNELEEGEGGLYATCDALLAGEAEALLERMRAYPPVRVAAHRDGPRVCRTAEEALRVSSLQAERRR</sequence>
<dbReference type="EMBL" id="BJTG01000008">
    <property type="protein sequence ID" value="GEJ58478.1"/>
    <property type="molecule type" value="Genomic_DNA"/>
</dbReference>
<dbReference type="RefSeq" id="WP_176067079.1">
    <property type="nucleotide sequence ID" value="NZ_BJTG01000008.1"/>
</dbReference>
<protein>
    <recommendedName>
        <fullName evidence="1">Hemerythrin-like domain-containing protein</fullName>
    </recommendedName>
</protein>
<dbReference type="Proteomes" id="UP000503640">
    <property type="component" value="Unassembled WGS sequence"/>
</dbReference>